<evidence type="ECO:0000313" key="1">
    <source>
        <dbReference type="EMBL" id="OWK35772.1"/>
    </source>
</evidence>
<dbReference type="RefSeq" id="WP_161967928.1">
    <property type="nucleotide sequence ID" value="NZ_NIDE01000017.1"/>
</dbReference>
<proteinExistence type="predicted"/>
<gene>
    <name evidence="1" type="ORF">FRUB_08335</name>
</gene>
<dbReference type="AlphaFoldDB" id="A0A225D2M6"/>
<sequence>MTCPHCHESARCKGFQSRQLVSLFGPLEYARHYDLCRHCHHGTSPLDGILDYGLTI</sequence>
<name>A0A225D2M6_9BACT</name>
<protein>
    <submittedName>
        <fullName evidence="1">Uncharacterized protein</fullName>
    </submittedName>
</protein>
<accession>A0A225D2M6</accession>
<dbReference type="EMBL" id="NIDE01000017">
    <property type="protein sequence ID" value="OWK35772.1"/>
    <property type="molecule type" value="Genomic_DNA"/>
</dbReference>
<organism evidence="1 2">
    <name type="scientific">Fimbriiglobus ruber</name>
    <dbReference type="NCBI Taxonomy" id="1908690"/>
    <lineage>
        <taxon>Bacteria</taxon>
        <taxon>Pseudomonadati</taxon>
        <taxon>Planctomycetota</taxon>
        <taxon>Planctomycetia</taxon>
        <taxon>Gemmatales</taxon>
        <taxon>Gemmataceae</taxon>
        <taxon>Fimbriiglobus</taxon>
    </lineage>
</organism>
<dbReference type="Proteomes" id="UP000214646">
    <property type="component" value="Unassembled WGS sequence"/>
</dbReference>
<reference evidence="2" key="1">
    <citation type="submission" date="2017-06" db="EMBL/GenBank/DDBJ databases">
        <title>Genome analysis of Fimbriiglobus ruber SP5, the first member of the order Planctomycetales with confirmed chitinolytic capability.</title>
        <authorList>
            <person name="Ravin N.V."/>
            <person name="Rakitin A.L."/>
            <person name="Ivanova A.A."/>
            <person name="Beletsky A.V."/>
            <person name="Kulichevskaya I.S."/>
            <person name="Mardanov A.V."/>
            <person name="Dedysh S.N."/>
        </authorList>
    </citation>
    <scope>NUCLEOTIDE SEQUENCE [LARGE SCALE GENOMIC DNA]</scope>
    <source>
        <strain evidence="2">SP5</strain>
    </source>
</reference>
<keyword evidence="2" id="KW-1185">Reference proteome</keyword>
<comment type="caution">
    <text evidence="1">The sequence shown here is derived from an EMBL/GenBank/DDBJ whole genome shotgun (WGS) entry which is preliminary data.</text>
</comment>
<evidence type="ECO:0000313" key="2">
    <source>
        <dbReference type="Proteomes" id="UP000214646"/>
    </source>
</evidence>